<keyword evidence="3" id="KW-1185">Reference proteome</keyword>
<gene>
    <name evidence="2" type="ORF">FKG94_09260</name>
</gene>
<dbReference type="Proteomes" id="UP000319732">
    <property type="component" value="Unassembled WGS sequence"/>
</dbReference>
<dbReference type="PROSITE" id="PS50234">
    <property type="entry name" value="VWFA"/>
    <property type="match status" value="1"/>
</dbReference>
<organism evidence="2 3">
    <name type="scientific">Exilibacterium tricleocarpae</name>
    <dbReference type="NCBI Taxonomy" id="2591008"/>
    <lineage>
        <taxon>Bacteria</taxon>
        <taxon>Pseudomonadati</taxon>
        <taxon>Pseudomonadota</taxon>
        <taxon>Gammaproteobacteria</taxon>
        <taxon>Cellvibrionales</taxon>
        <taxon>Cellvibrionaceae</taxon>
        <taxon>Exilibacterium</taxon>
    </lineage>
</organism>
<feature type="domain" description="VWFA" evidence="1">
    <location>
        <begin position="21"/>
        <end position="181"/>
    </location>
</feature>
<evidence type="ECO:0000259" key="1">
    <source>
        <dbReference type="PROSITE" id="PS50234"/>
    </source>
</evidence>
<reference evidence="2 3" key="1">
    <citation type="submission" date="2019-06" db="EMBL/GenBank/DDBJ databases">
        <title>Whole genome sequence for Cellvibrionaceae sp. R142.</title>
        <authorList>
            <person name="Wang G."/>
        </authorList>
    </citation>
    <scope>NUCLEOTIDE SEQUENCE [LARGE SCALE GENOMIC DNA]</scope>
    <source>
        <strain evidence="2 3">R142</strain>
    </source>
</reference>
<dbReference type="SUPFAM" id="SSF53300">
    <property type="entry name" value="vWA-like"/>
    <property type="match status" value="1"/>
</dbReference>
<proteinExistence type="predicted"/>
<accession>A0A545TW01</accession>
<name>A0A545TW01_9GAMM</name>
<dbReference type="EMBL" id="VHSG01000008">
    <property type="protein sequence ID" value="TQV81393.1"/>
    <property type="molecule type" value="Genomic_DNA"/>
</dbReference>
<protein>
    <submittedName>
        <fullName evidence="2">VWA domain-containing protein</fullName>
    </submittedName>
</protein>
<dbReference type="InterPro" id="IPR002035">
    <property type="entry name" value="VWF_A"/>
</dbReference>
<sequence>MSLLLFGCSDGGQQINSYQRGVYLLLDTSGTYTEELVKAKQIINYLLAYLEPGDTFVVARIDSASFSEKDIVAKVILDARPSTANKQKREFSQTVNDFVANVKSSAYTDISGGVLQAIEYLNEARVGRKHIFIFSDLKEDLPANFKRDFDFTLDGFTVRALNVTKLRSDNVDPKEYLERVADWQARVVQGGGTWGVINDLDRADALAL</sequence>
<evidence type="ECO:0000313" key="2">
    <source>
        <dbReference type="EMBL" id="TQV81393.1"/>
    </source>
</evidence>
<comment type="caution">
    <text evidence="2">The sequence shown here is derived from an EMBL/GenBank/DDBJ whole genome shotgun (WGS) entry which is preliminary data.</text>
</comment>
<dbReference type="OrthoDB" id="7627389at2"/>
<dbReference type="Gene3D" id="3.40.50.410">
    <property type="entry name" value="von Willebrand factor, type A domain"/>
    <property type="match status" value="1"/>
</dbReference>
<dbReference type="InterPro" id="IPR036465">
    <property type="entry name" value="vWFA_dom_sf"/>
</dbReference>
<evidence type="ECO:0000313" key="3">
    <source>
        <dbReference type="Proteomes" id="UP000319732"/>
    </source>
</evidence>
<dbReference type="AlphaFoldDB" id="A0A545TW01"/>